<dbReference type="Pfam" id="PF00651">
    <property type="entry name" value="BTB"/>
    <property type="match status" value="1"/>
</dbReference>
<reference evidence="5" key="1">
    <citation type="submission" date="2020-01" db="EMBL/GenBank/DDBJ databases">
        <title>Genome sequence of Kobresia littledalei, the first chromosome-level genome in the family Cyperaceae.</title>
        <authorList>
            <person name="Qu G."/>
        </authorList>
    </citation>
    <scope>NUCLEOTIDE SEQUENCE</scope>
    <source>
        <strain evidence="5">C.B.Clarke</strain>
        <tissue evidence="5">Leaf</tissue>
    </source>
</reference>
<proteinExistence type="inferred from homology"/>
<gene>
    <name evidence="5" type="ORF">FCM35_KLT19796</name>
</gene>
<dbReference type="GO" id="GO:0016567">
    <property type="term" value="P:protein ubiquitination"/>
    <property type="evidence" value="ECO:0007669"/>
    <property type="project" value="InterPro"/>
</dbReference>
<feature type="domain" description="MATH" evidence="4">
    <location>
        <begin position="23"/>
        <end position="147"/>
    </location>
</feature>
<dbReference type="CDD" id="cd18280">
    <property type="entry name" value="BTB_POZ_BPM_plant"/>
    <property type="match status" value="1"/>
</dbReference>
<dbReference type="InterPro" id="IPR056423">
    <property type="entry name" value="BACK_BPM_SPOP"/>
</dbReference>
<feature type="domain" description="BTB" evidence="3">
    <location>
        <begin position="184"/>
        <end position="251"/>
    </location>
</feature>
<dbReference type="InterPro" id="IPR011333">
    <property type="entry name" value="SKP1/BTB/POZ_sf"/>
</dbReference>
<dbReference type="Gene3D" id="1.25.40.420">
    <property type="match status" value="1"/>
</dbReference>
<evidence type="ECO:0000256" key="2">
    <source>
        <dbReference type="ARBA" id="ARBA00010846"/>
    </source>
</evidence>
<dbReference type="InterPro" id="IPR045005">
    <property type="entry name" value="BPM1-6"/>
</dbReference>
<dbReference type="PANTHER" id="PTHR26379:SF187">
    <property type="entry name" value="OS07G0655300 PROTEIN"/>
    <property type="match status" value="1"/>
</dbReference>
<evidence type="ECO:0000313" key="5">
    <source>
        <dbReference type="EMBL" id="KAF3335289.1"/>
    </source>
</evidence>
<dbReference type="InterPro" id="IPR002083">
    <property type="entry name" value="MATH/TRAF_dom"/>
</dbReference>
<sequence>MPPRRTTHTDFTDHASTSLTEITSGSYRLTAGFSQVKGIGIGNFFMSPKFTIGGLEWYIKCYPEGYYAKDKGKYVSLYLSYASETEVGVIFEFCLLDQLGNAVTSLRSRNTHTFRMHGKYKGWSKFMKRDDFEKYISDDHFEIICGVMIISPKSLAEPNNCLIVVPPSDLPDQLGQLLRSKESADITFVVGGEIFYAHKLVLALRSPVFKAELFGSMKENHAEKIVIKDMEPIVFKALLHFIYTDSLPEEKELSSDVEGLDAQKILTIMMQHLLVAADRYALERLKLMCQEELSKNISAATVATTLALAEQHNCPQLKATCLEFATTQDNYFRMASTDGYKHLVLSCPSILKEIEEKHGATTFVEDFAEQADDDISHDHMFSLLKLFRCNRSKK</sequence>
<evidence type="ECO:0000259" key="3">
    <source>
        <dbReference type="PROSITE" id="PS50097"/>
    </source>
</evidence>
<dbReference type="EMBL" id="SWLB01000008">
    <property type="protein sequence ID" value="KAF3335289.1"/>
    <property type="molecule type" value="Genomic_DNA"/>
</dbReference>
<dbReference type="Proteomes" id="UP000623129">
    <property type="component" value="Unassembled WGS sequence"/>
</dbReference>
<evidence type="ECO:0000313" key="6">
    <source>
        <dbReference type="Proteomes" id="UP000623129"/>
    </source>
</evidence>
<comment type="similarity">
    <text evidence="2">Belongs to the Tdpoz family.</text>
</comment>
<dbReference type="InterPro" id="IPR000210">
    <property type="entry name" value="BTB/POZ_dom"/>
</dbReference>
<dbReference type="SMART" id="SM00225">
    <property type="entry name" value="BTB"/>
    <property type="match status" value="1"/>
</dbReference>
<name>A0A833R4U8_9POAL</name>
<comment type="caution">
    <text evidence="5">The sequence shown here is derived from an EMBL/GenBank/DDBJ whole genome shotgun (WGS) entry which is preliminary data.</text>
</comment>
<dbReference type="AlphaFoldDB" id="A0A833R4U8"/>
<organism evidence="5 6">
    <name type="scientific">Carex littledalei</name>
    <dbReference type="NCBI Taxonomy" id="544730"/>
    <lineage>
        <taxon>Eukaryota</taxon>
        <taxon>Viridiplantae</taxon>
        <taxon>Streptophyta</taxon>
        <taxon>Embryophyta</taxon>
        <taxon>Tracheophyta</taxon>
        <taxon>Spermatophyta</taxon>
        <taxon>Magnoliopsida</taxon>
        <taxon>Liliopsida</taxon>
        <taxon>Poales</taxon>
        <taxon>Cyperaceae</taxon>
        <taxon>Cyperoideae</taxon>
        <taxon>Cariceae</taxon>
        <taxon>Carex</taxon>
        <taxon>Carex subgen. Euthyceras</taxon>
    </lineage>
</organism>
<dbReference type="Gene3D" id="2.60.210.10">
    <property type="entry name" value="Apoptosis, Tumor Necrosis Factor Receptor Associated Protein 2, Chain A"/>
    <property type="match status" value="1"/>
</dbReference>
<dbReference type="Pfam" id="PF24570">
    <property type="entry name" value="BACK_BPM_SPOP"/>
    <property type="match status" value="1"/>
</dbReference>
<evidence type="ECO:0000259" key="4">
    <source>
        <dbReference type="PROSITE" id="PS50144"/>
    </source>
</evidence>
<dbReference type="PROSITE" id="PS50097">
    <property type="entry name" value="BTB"/>
    <property type="match status" value="1"/>
</dbReference>
<dbReference type="Pfam" id="PF22486">
    <property type="entry name" value="MATH_2"/>
    <property type="match status" value="1"/>
</dbReference>
<dbReference type="SMART" id="SM00061">
    <property type="entry name" value="MATH"/>
    <property type="match status" value="1"/>
</dbReference>
<dbReference type="SUPFAM" id="SSF54695">
    <property type="entry name" value="POZ domain"/>
    <property type="match status" value="1"/>
</dbReference>
<dbReference type="CDD" id="cd00121">
    <property type="entry name" value="MATH"/>
    <property type="match status" value="1"/>
</dbReference>
<dbReference type="PROSITE" id="PS50144">
    <property type="entry name" value="MATH"/>
    <property type="match status" value="1"/>
</dbReference>
<dbReference type="SUPFAM" id="SSF49599">
    <property type="entry name" value="TRAF domain-like"/>
    <property type="match status" value="1"/>
</dbReference>
<accession>A0A833R4U8</accession>
<dbReference type="PANTHER" id="PTHR26379">
    <property type="entry name" value="BTB/POZ AND MATH DOMAIN-CONTAINING PROTEIN 1"/>
    <property type="match status" value="1"/>
</dbReference>
<dbReference type="Gene3D" id="3.30.710.10">
    <property type="entry name" value="Potassium Channel Kv1.1, Chain A"/>
    <property type="match status" value="1"/>
</dbReference>
<dbReference type="InterPro" id="IPR008974">
    <property type="entry name" value="TRAF-like"/>
</dbReference>
<protein>
    <submittedName>
        <fullName evidence="5">BTB/POZ and MATH domain-containing protein 2-like protein</fullName>
    </submittedName>
</protein>
<keyword evidence="6" id="KW-1185">Reference proteome</keyword>
<comment type="pathway">
    <text evidence="1">Protein modification; protein ubiquitination.</text>
</comment>
<dbReference type="OrthoDB" id="598013at2759"/>
<evidence type="ECO:0000256" key="1">
    <source>
        <dbReference type="ARBA" id="ARBA00004906"/>
    </source>
</evidence>